<evidence type="ECO:0000313" key="2">
    <source>
        <dbReference type="EMBL" id="KKM97805.1"/>
    </source>
</evidence>
<dbReference type="AlphaFoldDB" id="A0A0F9P9Z2"/>
<keyword evidence="1" id="KW-0472">Membrane</keyword>
<organism evidence="2">
    <name type="scientific">marine sediment metagenome</name>
    <dbReference type="NCBI Taxonomy" id="412755"/>
    <lineage>
        <taxon>unclassified sequences</taxon>
        <taxon>metagenomes</taxon>
        <taxon>ecological metagenomes</taxon>
    </lineage>
</organism>
<name>A0A0F9P9Z2_9ZZZZ</name>
<protein>
    <submittedName>
        <fullName evidence="2">Uncharacterized protein</fullName>
    </submittedName>
</protein>
<keyword evidence="1" id="KW-1133">Transmembrane helix</keyword>
<comment type="caution">
    <text evidence="2">The sequence shown here is derived from an EMBL/GenBank/DDBJ whole genome shotgun (WGS) entry which is preliminary data.</text>
</comment>
<keyword evidence="1" id="KW-0812">Transmembrane</keyword>
<dbReference type="PROSITE" id="PS51257">
    <property type="entry name" value="PROKAR_LIPOPROTEIN"/>
    <property type="match status" value="1"/>
</dbReference>
<feature type="transmembrane region" description="Helical" evidence="1">
    <location>
        <begin position="102"/>
        <end position="121"/>
    </location>
</feature>
<gene>
    <name evidence="2" type="ORF">LCGC14_1164380</name>
</gene>
<dbReference type="EMBL" id="LAZR01005706">
    <property type="protein sequence ID" value="KKM97805.1"/>
    <property type="molecule type" value="Genomic_DNA"/>
</dbReference>
<sequence>MKNLAKWISKNQGVFVALLIAAGVLVWTLGCESKVTSLTDPSKMVTADELNLEIEAESMRLQAELDQLMKRAELKFVELSKKDAIKQKLMDFSLLAAQTGTLNPSGLVGLIAGIVGIGAVIDNRIKDKVIKNRPLKV</sequence>
<proteinExistence type="predicted"/>
<accession>A0A0F9P9Z2</accession>
<reference evidence="2" key="1">
    <citation type="journal article" date="2015" name="Nature">
        <title>Complex archaea that bridge the gap between prokaryotes and eukaryotes.</title>
        <authorList>
            <person name="Spang A."/>
            <person name="Saw J.H."/>
            <person name="Jorgensen S.L."/>
            <person name="Zaremba-Niedzwiedzka K."/>
            <person name="Martijn J."/>
            <person name="Lind A.E."/>
            <person name="van Eijk R."/>
            <person name="Schleper C."/>
            <person name="Guy L."/>
            <person name="Ettema T.J."/>
        </authorList>
    </citation>
    <scope>NUCLEOTIDE SEQUENCE</scope>
</reference>
<evidence type="ECO:0000256" key="1">
    <source>
        <dbReference type="SAM" id="Phobius"/>
    </source>
</evidence>